<gene>
    <name evidence="6" type="ORF">D6D85_02865</name>
</gene>
<comment type="caution">
    <text evidence="6">The sequence shown here is derived from an EMBL/GenBank/DDBJ whole genome shotgun (WGS) entry which is preliminary data.</text>
</comment>
<sequence>MRTLKAIVLLLGIILIFSMLLMVFLDSDNDGISDLKEREYETDPNKPNYLLAYALKKLPEDEALKFKSVENFNESSKGLVDLYSSLSQDKRSSKEVNELLNKILSDNRVDDLEKNLFDDRFVNPTLPSIDNLSWNPTRENLDKIYDINVTFIAKDNKTPIAYAELHFVPVEYYYMIEKYGMRPDDYPKVFPPDKERDLILTPVDGKFDSLEERFSVQIKDIVGGREYRIIVSVKDLAGNERIAEVRTPYIRQYENIGKLLYEKGIIVMSGYEPFKMSGIPRKDDDPLLGRYDTIDDIVLIKHVDWATGYGINVFLLDSQNHWWPEMKDKVFNICEKLLSFNQIKVAWGIGPSKRHFVYGEYGKEIPEWAIDLKIPENNGTFLMLVEELMRLANNENYFKIDGRSVLYIWDEGAFFNQEDTYKAVKELFEYKLYLIADWLPRIPTSPSDEYVRFLLEKYRGNGLRIVDAFTGWIGFHRVGLDTEEYVKNYEYYYDKQLDMWKHFTEEWNKDFVVPLTPGFDNSYSWGGPQIPLPRGIEKFAKRLEIALKYLDARRPMLKIDTWNDWGEWSYIEPTTKEDFSYLEIIKSFLTRYIKS</sequence>
<dbReference type="Pfam" id="PF14307">
    <property type="entry name" value="Glyco_tran_WbsX"/>
    <property type="match status" value="1"/>
</dbReference>
<feature type="transmembrane region" description="Helical" evidence="5">
    <location>
        <begin position="7"/>
        <end position="25"/>
    </location>
</feature>
<comment type="subcellular location">
    <subcellularLocation>
        <location evidence="1">Secreted</location>
    </subcellularLocation>
</comment>
<evidence type="ECO:0000313" key="7">
    <source>
        <dbReference type="Proteomes" id="UP000277582"/>
    </source>
</evidence>
<keyword evidence="5" id="KW-0472">Membrane</keyword>
<organism evidence="6 7">
    <name type="scientific">Candidatus Methanodesulfokora washburnensis</name>
    <dbReference type="NCBI Taxonomy" id="2478471"/>
    <lineage>
        <taxon>Archaea</taxon>
        <taxon>Thermoproteota</taxon>
        <taxon>Candidatus Korarchaeia</taxon>
        <taxon>Candidatus Korarchaeia incertae sedis</taxon>
        <taxon>Candidatus Methanodesulfokora</taxon>
    </lineage>
</organism>
<evidence type="ECO:0000256" key="4">
    <source>
        <dbReference type="ARBA" id="ARBA00022837"/>
    </source>
</evidence>
<evidence type="ECO:0000256" key="1">
    <source>
        <dbReference type="ARBA" id="ARBA00004613"/>
    </source>
</evidence>
<proteinExistence type="predicted"/>
<keyword evidence="7" id="KW-1185">Reference proteome</keyword>
<keyword evidence="3" id="KW-0732">Signal</keyword>
<evidence type="ECO:0000256" key="5">
    <source>
        <dbReference type="SAM" id="Phobius"/>
    </source>
</evidence>
<dbReference type="InterPro" id="IPR032719">
    <property type="entry name" value="WbsX"/>
</dbReference>
<dbReference type="InterPro" id="IPR059100">
    <property type="entry name" value="TSP3_bac"/>
</dbReference>
<keyword evidence="5" id="KW-1133">Transmembrane helix</keyword>
<keyword evidence="5" id="KW-0812">Transmembrane</keyword>
<accession>A0A3R9PI87</accession>
<dbReference type="EMBL" id="RCOS01000039">
    <property type="protein sequence ID" value="RSN77198.1"/>
    <property type="molecule type" value="Genomic_DNA"/>
</dbReference>
<keyword evidence="4" id="KW-0106">Calcium</keyword>
<protein>
    <submittedName>
        <fullName evidence="6">Uncharacterized protein</fullName>
    </submittedName>
</protein>
<evidence type="ECO:0000256" key="2">
    <source>
        <dbReference type="ARBA" id="ARBA00022525"/>
    </source>
</evidence>
<dbReference type="AlphaFoldDB" id="A0A3R9PI87"/>
<dbReference type="Proteomes" id="UP000277582">
    <property type="component" value="Unassembled WGS sequence"/>
</dbReference>
<dbReference type="Gene3D" id="3.20.20.80">
    <property type="entry name" value="Glycosidases"/>
    <property type="match status" value="1"/>
</dbReference>
<reference evidence="6 7" key="1">
    <citation type="submission" date="2018-10" db="EMBL/GenBank/DDBJ databases">
        <title>Co-occurring genomic capacity for anaerobic methane metabolism and dissimilatory sulfite reduction discovered in the Korarchaeota.</title>
        <authorList>
            <person name="Mckay L.J."/>
            <person name="Dlakic M."/>
            <person name="Fields M.W."/>
            <person name="Delmont T.O."/>
            <person name="Eren A.M."/>
            <person name="Jay Z.J."/>
            <person name="Klingelsmith K.B."/>
            <person name="Rusch D.B."/>
            <person name="Inskeep W.P."/>
        </authorList>
    </citation>
    <scope>NUCLEOTIDE SEQUENCE [LARGE SCALE GENOMIC DNA]</scope>
    <source>
        <strain evidence="6 7">MDKW</strain>
    </source>
</reference>
<evidence type="ECO:0000256" key="3">
    <source>
        <dbReference type="ARBA" id="ARBA00022729"/>
    </source>
</evidence>
<keyword evidence="2" id="KW-0964">Secreted</keyword>
<evidence type="ECO:0000313" key="6">
    <source>
        <dbReference type="EMBL" id="RSN77198.1"/>
    </source>
</evidence>
<name>A0A3R9PI87_9CREN</name>
<dbReference type="Pfam" id="PF18884">
    <property type="entry name" value="TSP3_bac"/>
    <property type="match status" value="1"/>
</dbReference>